<evidence type="ECO:0000313" key="1">
    <source>
        <dbReference type="EMBL" id="KAI3701064.1"/>
    </source>
</evidence>
<keyword evidence="2" id="KW-1185">Reference proteome</keyword>
<accession>A0ACB8ZUP6</accession>
<reference evidence="1 2" key="2">
    <citation type="journal article" date="2022" name="Mol. Ecol. Resour.">
        <title>The genomes of chicory, endive, great burdock and yacon provide insights into Asteraceae paleo-polyploidization history and plant inulin production.</title>
        <authorList>
            <person name="Fan W."/>
            <person name="Wang S."/>
            <person name="Wang H."/>
            <person name="Wang A."/>
            <person name="Jiang F."/>
            <person name="Liu H."/>
            <person name="Zhao H."/>
            <person name="Xu D."/>
            <person name="Zhang Y."/>
        </authorList>
    </citation>
    <scope>NUCLEOTIDE SEQUENCE [LARGE SCALE GENOMIC DNA]</scope>
    <source>
        <strain evidence="2">cv. Punajuju</strain>
        <tissue evidence="1">Leaves</tissue>
    </source>
</reference>
<sequence>MPKFPLSGVVTRGTQKLPNYTFATEKLPSTMEEKSKFGKIILHPSLQRRIEHLARATANTKSHEAPFCNKLFYGPPGIGKTLVARERARKLVCII</sequence>
<gene>
    <name evidence="1" type="ORF">L2E82_45707</name>
</gene>
<comment type="caution">
    <text evidence="1">The sequence shown here is derived from an EMBL/GenBank/DDBJ whole genome shotgun (WGS) entry which is preliminary data.</text>
</comment>
<organism evidence="1 2">
    <name type="scientific">Cichorium intybus</name>
    <name type="common">Chicory</name>
    <dbReference type="NCBI Taxonomy" id="13427"/>
    <lineage>
        <taxon>Eukaryota</taxon>
        <taxon>Viridiplantae</taxon>
        <taxon>Streptophyta</taxon>
        <taxon>Embryophyta</taxon>
        <taxon>Tracheophyta</taxon>
        <taxon>Spermatophyta</taxon>
        <taxon>Magnoliopsida</taxon>
        <taxon>eudicotyledons</taxon>
        <taxon>Gunneridae</taxon>
        <taxon>Pentapetalae</taxon>
        <taxon>asterids</taxon>
        <taxon>campanulids</taxon>
        <taxon>Asterales</taxon>
        <taxon>Asteraceae</taxon>
        <taxon>Cichorioideae</taxon>
        <taxon>Cichorieae</taxon>
        <taxon>Cichoriinae</taxon>
        <taxon>Cichorium</taxon>
    </lineage>
</organism>
<proteinExistence type="predicted"/>
<protein>
    <submittedName>
        <fullName evidence="1">Uncharacterized protein</fullName>
    </submittedName>
</protein>
<name>A0ACB8ZUP6_CICIN</name>
<evidence type="ECO:0000313" key="2">
    <source>
        <dbReference type="Proteomes" id="UP001055811"/>
    </source>
</evidence>
<dbReference type="Proteomes" id="UP001055811">
    <property type="component" value="Linkage Group LG08"/>
</dbReference>
<reference evidence="2" key="1">
    <citation type="journal article" date="2022" name="Mol. Ecol. Resour.">
        <title>The genomes of chicory, endive, great burdock and yacon provide insights into Asteraceae palaeo-polyploidization history and plant inulin production.</title>
        <authorList>
            <person name="Fan W."/>
            <person name="Wang S."/>
            <person name="Wang H."/>
            <person name="Wang A."/>
            <person name="Jiang F."/>
            <person name="Liu H."/>
            <person name="Zhao H."/>
            <person name="Xu D."/>
            <person name="Zhang Y."/>
        </authorList>
    </citation>
    <scope>NUCLEOTIDE SEQUENCE [LARGE SCALE GENOMIC DNA]</scope>
    <source>
        <strain evidence="2">cv. Punajuju</strain>
    </source>
</reference>
<dbReference type="EMBL" id="CM042016">
    <property type="protein sequence ID" value="KAI3701064.1"/>
    <property type="molecule type" value="Genomic_DNA"/>
</dbReference>